<evidence type="ECO:0000256" key="1">
    <source>
        <dbReference type="ARBA" id="ARBA00022448"/>
    </source>
</evidence>
<protein>
    <submittedName>
        <fullName evidence="7">Class III cytochrome C family protein</fullName>
    </submittedName>
</protein>
<dbReference type="SUPFAM" id="SSF48695">
    <property type="entry name" value="Multiheme cytochromes"/>
    <property type="match status" value="1"/>
</dbReference>
<proteinExistence type="predicted"/>
<feature type="domain" description="Class III cytochrome C" evidence="6">
    <location>
        <begin position="38"/>
        <end position="110"/>
    </location>
</feature>
<dbReference type="GO" id="GO:0020037">
    <property type="term" value="F:heme binding"/>
    <property type="evidence" value="ECO:0007669"/>
    <property type="project" value="InterPro"/>
</dbReference>
<keyword evidence="5" id="KW-0408">Iron</keyword>
<organism evidence="7 8">
    <name type="scientific">Rhodoferax lacus</name>
    <dbReference type="NCBI Taxonomy" id="2184758"/>
    <lineage>
        <taxon>Bacteria</taxon>
        <taxon>Pseudomonadati</taxon>
        <taxon>Pseudomonadota</taxon>
        <taxon>Betaproteobacteria</taxon>
        <taxon>Burkholderiales</taxon>
        <taxon>Comamonadaceae</taxon>
        <taxon>Rhodoferax</taxon>
    </lineage>
</organism>
<evidence type="ECO:0000259" key="6">
    <source>
        <dbReference type="Pfam" id="PF02085"/>
    </source>
</evidence>
<dbReference type="Proteomes" id="UP000260665">
    <property type="component" value="Unassembled WGS sequence"/>
</dbReference>
<keyword evidence="2" id="KW-0349">Heme</keyword>
<evidence type="ECO:0000256" key="3">
    <source>
        <dbReference type="ARBA" id="ARBA00022723"/>
    </source>
</evidence>
<sequence length="235" mass="26324">MSRRWVWILVSLNLVLLLALVFVYPHLMVSPGQVVAGHKEIATDCFACHAPLRGASASRCVACHALADIGLRSTQGKPIVHKTLKVSFHQDLVEQSCMACHSEHAGPKLQQKSRKPFSHELLRSAVRTQCQNCHRAPSDKLHTRIAGNCSQCHAQTAWKPASFDHDKSFVLDRDHNVECATCHVGNDYSRYTCYGCHEHTVQNILREHRDEGIRDLDNCVRCHRSADDEGGRGDD</sequence>
<comment type="caution">
    <text evidence="7">The sequence shown here is derived from an EMBL/GenBank/DDBJ whole genome shotgun (WGS) entry which is preliminary data.</text>
</comment>
<keyword evidence="4" id="KW-0249">Electron transport</keyword>
<dbReference type="GO" id="GO:0009055">
    <property type="term" value="F:electron transfer activity"/>
    <property type="evidence" value="ECO:0007669"/>
    <property type="project" value="InterPro"/>
</dbReference>
<accession>A0A3E1RDF3</accession>
<evidence type="ECO:0000256" key="4">
    <source>
        <dbReference type="ARBA" id="ARBA00022982"/>
    </source>
</evidence>
<dbReference type="InterPro" id="IPR036280">
    <property type="entry name" value="Multihaem_cyt_sf"/>
</dbReference>
<keyword evidence="8" id="KW-1185">Reference proteome</keyword>
<evidence type="ECO:0000256" key="2">
    <source>
        <dbReference type="ARBA" id="ARBA00022617"/>
    </source>
</evidence>
<dbReference type="EMBL" id="QFZK01000004">
    <property type="protein sequence ID" value="RFO97389.1"/>
    <property type="molecule type" value="Genomic_DNA"/>
</dbReference>
<reference evidence="7 8" key="1">
    <citation type="submission" date="2018-05" db="EMBL/GenBank/DDBJ databases">
        <title>Rhodoferax soyangensis sp.nov., isolated from an oligotrophic freshwater lake.</title>
        <authorList>
            <person name="Park M."/>
        </authorList>
    </citation>
    <scope>NUCLEOTIDE SEQUENCE [LARGE SCALE GENOMIC DNA]</scope>
    <source>
        <strain evidence="7 8">IMCC26218</strain>
    </source>
</reference>
<evidence type="ECO:0000256" key="5">
    <source>
        <dbReference type="ARBA" id="ARBA00023004"/>
    </source>
</evidence>
<dbReference type="OrthoDB" id="9814800at2"/>
<dbReference type="Pfam" id="PF02085">
    <property type="entry name" value="Cytochrom_CIII"/>
    <property type="match status" value="1"/>
</dbReference>
<gene>
    <name evidence="7" type="ORF">DIC66_09725</name>
</gene>
<dbReference type="RefSeq" id="WP_117176529.1">
    <property type="nucleotide sequence ID" value="NZ_QFZK01000004.1"/>
</dbReference>
<dbReference type="Gene3D" id="3.90.10.10">
    <property type="entry name" value="Cytochrome C3"/>
    <property type="match status" value="2"/>
</dbReference>
<dbReference type="InterPro" id="IPR020942">
    <property type="entry name" value="Cyt_c_III_dom"/>
</dbReference>
<keyword evidence="3" id="KW-0479">Metal-binding</keyword>
<evidence type="ECO:0000313" key="7">
    <source>
        <dbReference type="EMBL" id="RFO97389.1"/>
    </source>
</evidence>
<keyword evidence="1" id="KW-0813">Transport</keyword>
<dbReference type="GO" id="GO:0046872">
    <property type="term" value="F:metal ion binding"/>
    <property type="evidence" value="ECO:0007669"/>
    <property type="project" value="UniProtKB-KW"/>
</dbReference>
<evidence type="ECO:0000313" key="8">
    <source>
        <dbReference type="Proteomes" id="UP000260665"/>
    </source>
</evidence>
<dbReference type="AlphaFoldDB" id="A0A3E1RDF3"/>
<name>A0A3E1RDF3_9BURK</name>